<dbReference type="AlphaFoldDB" id="A0A6H1TZS8"/>
<dbReference type="RefSeq" id="WP_168569848.1">
    <property type="nucleotide sequence ID" value="NZ_CP051167.1"/>
</dbReference>
<dbReference type="InterPro" id="IPR029470">
    <property type="entry name" value="PDDEXK_4"/>
</dbReference>
<evidence type="ECO:0000313" key="1">
    <source>
        <dbReference type="EMBL" id="QIZ71696.1"/>
    </source>
</evidence>
<organism evidence="1 2">
    <name type="scientific">Oxynema aestuarii AP17</name>
    <dbReference type="NCBI Taxonomy" id="2064643"/>
    <lineage>
        <taxon>Bacteria</taxon>
        <taxon>Bacillati</taxon>
        <taxon>Cyanobacteriota</taxon>
        <taxon>Cyanophyceae</taxon>
        <taxon>Oscillatoriophycideae</taxon>
        <taxon>Oscillatoriales</taxon>
        <taxon>Oscillatoriaceae</taxon>
        <taxon>Oxynema</taxon>
        <taxon>Oxynema aestuarii</taxon>
    </lineage>
</organism>
<dbReference type="EMBL" id="CP051167">
    <property type="protein sequence ID" value="QIZ71696.1"/>
    <property type="molecule type" value="Genomic_DNA"/>
</dbReference>
<accession>A0A6H1TZS8</accession>
<evidence type="ECO:0000313" key="2">
    <source>
        <dbReference type="Proteomes" id="UP000500857"/>
    </source>
</evidence>
<keyword evidence="2" id="KW-1185">Reference proteome</keyword>
<sequence length="227" mass="25906">MSESLEATGALLRAFSQLRDRSSQQRRDRLDALFAEFEALPEGDRRHGRGELNLFSLFNLAKSEASHRQFLAWLLDPSGSHAQGSLFAKTLMACCDFELPPTAIERGYCVVKEGSTYEFTPGMTLYQSGQFLIVIEANLFGREDARLLERQFLEMRRFGFAQKIPNSRQFALFLTPQTRGDRSNDPGNWYFLSYGDLARAFSGILSEIDRVKVKLLLIDWIEIVSQF</sequence>
<protein>
    <submittedName>
        <fullName evidence="1">PD-(D/E)XK nuclease family protein</fullName>
    </submittedName>
</protein>
<name>A0A6H1TZS8_9CYAN</name>
<proteinExistence type="predicted"/>
<gene>
    <name evidence="1" type="ORF">HCG48_14820</name>
</gene>
<dbReference type="KEGG" id="oxy:HCG48_14820"/>
<reference evidence="1 2" key="1">
    <citation type="submission" date="2020-04" db="EMBL/GenBank/DDBJ databases">
        <authorList>
            <person name="Basu S."/>
            <person name="Maruthanayagam V."/>
            <person name="Chakraborty S."/>
            <person name="Pramanik A."/>
            <person name="Mukherjee J."/>
            <person name="Brink B."/>
        </authorList>
    </citation>
    <scope>NUCLEOTIDE SEQUENCE [LARGE SCALE GENOMIC DNA]</scope>
    <source>
        <strain evidence="1 2">AP17</strain>
    </source>
</reference>
<dbReference type="Proteomes" id="UP000500857">
    <property type="component" value="Chromosome"/>
</dbReference>
<dbReference type="Pfam" id="PF14281">
    <property type="entry name" value="PDDEXK_4"/>
    <property type="match status" value="1"/>
</dbReference>